<evidence type="ECO:0000256" key="2">
    <source>
        <dbReference type="ARBA" id="ARBA00023136"/>
    </source>
</evidence>
<keyword evidence="7" id="KW-1185">Reference proteome</keyword>
<evidence type="ECO:0000256" key="3">
    <source>
        <dbReference type="SAM" id="SignalP"/>
    </source>
</evidence>
<evidence type="ECO:0000259" key="5">
    <source>
        <dbReference type="Pfam" id="PF01103"/>
    </source>
</evidence>
<proteinExistence type="predicted"/>
<gene>
    <name evidence="6" type="ORF">VRU48_00710</name>
</gene>
<accession>A0ABU7I2C4</accession>
<dbReference type="Gene3D" id="3.60.21.10">
    <property type="match status" value="1"/>
</dbReference>
<organism evidence="6 7">
    <name type="scientific">Pedobacter albus</name>
    <dbReference type="NCBI Taxonomy" id="3113905"/>
    <lineage>
        <taxon>Bacteria</taxon>
        <taxon>Pseudomonadati</taxon>
        <taxon>Bacteroidota</taxon>
        <taxon>Sphingobacteriia</taxon>
        <taxon>Sphingobacteriales</taxon>
        <taxon>Sphingobacteriaceae</taxon>
        <taxon>Pedobacter</taxon>
    </lineage>
</organism>
<dbReference type="Proteomes" id="UP001336835">
    <property type="component" value="Unassembled WGS sequence"/>
</dbReference>
<feature type="domain" description="Calcineurin-like phosphoesterase" evidence="4">
    <location>
        <begin position="27"/>
        <end position="227"/>
    </location>
</feature>
<dbReference type="SUPFAM" id="SSF56300">
    <property type="entry name" value="Metallo-dependent phosphatases"/>
    <property type="match status" value="1"/>
</dbReference>
<name>A0ABU7I2C4_9SPHI</name>
<keyword evidence="2" id="KW-0472">Membrane</keyword>
<dbReference type="InterPro" id="IPR004843">
    <property type="entry name" value="Calcineurin-like_PHP"/>
</dbReference>
<feature type="signal peptide" evidence="3">
    <location>
        <begin position="1"/>
        <end position="20"/>
    </location>
</feature>
<dbReference type="InterPro" id="IPR000184">
    <property type="entry name" value="Bac_surfAg_D15"/>
</dbReference>
<evidence type="ECO:0000256" key="1">
    <source>
        <dbReference type="ARBA" id="ARBA00004370"/>
    </source>
</evidence>
<reference evidence="6 7" key="1">
    <citation type="submission" date="2024-01" db="EMBL/GenBank/DDBJ databases">
        <title>Pedobacter sp. nov., isolated from fresh soil.</title>
        <authorList>
            <person name="Le N.T.T."/>
        </authorList>
    </citation>
    <scope>NUCLEOTIDE SEQUENCE [LARGE SCALE GENOMIC DNA]</scope>
    <source>
        <strain evidence="6 7">KR3-3</strain>
    </source>
</reference>
<evidence type="ECO:0000313" key="6">
    <source>
        <dbReference type="EMBL" id="MEE1943606.1"/>
    </source>
</evidence>
<sequence>MLKKVTLSVFLLFASLFGLAQEEVKYRVILIGDAGEMNTGQMESLKNAAKHVIKGKTTTLYLGDNIYPTGMAIPGFGDEQETIKILQSQFQPMRDAGAAVFFVPGNHDWDKSGPNGLAKIKRQSEYLESLGDPLLKLIPSNGCPDPIAIRLTDKLTIIAYDSEWWLFPYNKQNPAADCDCQTKDAVITRMNDLMEQNRDRMILLASHHPFQSYGAHGGYFTWRNHLLPLTLLNKNLVIPLPVIGSVYPFLRSTLLSPEDLNHPLYKDMIKSVNSVFGEKPNVVYVAGHEHGLQLIKSKQLQIVSGAGSKWSPNKKGKNSLFHEYRQGYVIADQLLNNDMRYDYYVYADTGVVKVFSYTQPYKEVVAAKKNEYKVIKADSISIKVHPTYDSVGKLHRFLFGENYRKDYAMETKFPVLRISEFKGGLKPTQLGGGNQSRSLRLEDKNGKEWVLRSVEKYPEVLLPQGLRNTFAKDILKDNMSAQHPFGALVVPPLAEAVNVPHSNPIIAWVSPDPNLGDYMNAFANTLCLLEEREPLGNSDNTTKMFKKLDDDNDNTYDGALLLRARALDVMLGDWDRHEDQWRWKPEKGQKGSKYLAVPRDRDQVFFSSDGFIQRYAQGSSFLPMMQGYERNIKRINWFLWEGRAMNSRLLSQFSEAEWNQIIKDFCAKLTDDVLEQALRRLPEPNYTLRHDQFLKQMKERRAALPKLMNEYYHFFNRIVDIQTSNKNERVVITDSADRHLKIQIHKIAKDGDIKEEIFSRTFDPKVTQEIRLYVKDGNDSVILNNKSSNIKLRIIAGGGKKIYDVQNASRSVQLFGLKNKKSTFAGNDVGKLNKILSTDTSNVSYLGKDLYSRYSLLLNAGFNVDDGLLMGLNYKITNPGFRKQPYGNQQNFSFLHSFATSAFRFNYSGDWLQAVGKADLVLKADAFAPDNTQNFFGMGNETTFKKSGNEVKYYRARFSIYQTEVSLRWRRPKSTFTVGPIFQFYKFDQEDNAGRFINNTSQLHSYDSLTVDKDKLYTGVAVNFTNNTRDNEILPTLGSYTDFKLVGYKSLNKYASSFVQFTANIALYKNLDGRAKFVLADRFGGGITIGKPSFYQTLFLGGQGNLLGYRQFRFSGQHSFYNNLELRAKLGDFVSYVLPGQVGLLGFYDVGRVWKTNETSDLWHHGVGAGVYFAPASLTIFRLVMGYSKEGWYPYVSMNFRF</sequence>
<dbReference type="Pfam" id="PF00149">
    <property type="entry name" value="Metallophos"/>
    <property type="match status" value="1"/>
</dbReference>
<protein>
    <submittedName>
        <fullName evidence="6">BamA/TamA family outer membrane protein</fullName>
    </submittedName>
</protein>
<evidence type="ECO:0000313" key="7">
    <source>
        <dbReference type="Proteomes" id="UP001336835"/>
    </source>
</evidence>
<dbReference type="Pfam" id="PF01103">
    <property type="entry name" value="Omp85"/>
    <property type="match status" value="1"/>
</dbReference>
<dbReference type="RefSeq" id="WP_330106015.1">
    <property type="nucleotide sequence ID" value="NZ_JAZDQT010000001.1"/>
</dbReference>
<dbReference type="InterPro" id="IPR029052">
    <property type="entry name" value="Metallo-depent_PP-like"/>
</dbReference>
<keyword evidence="3" id="KW-0732">Signal</keyword>
<comment type="caution">
    <text evidence="6">The sequence shown here is derived from an EMBL/GenBank/DDBJ whole genome shotgun (WGS) entry which is preliminary data.</text>
</comment>
<dbReference type="Gene3D" id="2.40.160.50">
    <property type="entry name" value="membrane protein fhac: a member of the omp85/tpsb transporter family"/>
    <property type="match status" value="1"/>
</dbReference>
<comment type="subcellular location">
    <subcellularLocation>
        <location evidence="1">Membrane</location>
    </subcellularLocation>
</comment>
<feature type="chain" id="PRO_5047102630" evidence="3">
    <location>
        <begin position="21"/>
        <end position="1202"/>
    </location>
</feature>
<dbReference type="EMBL" id="JAZDQT010000001">
    <property type="protein sequence ID" value="MEE1943606.1"/>
    <property type="molecule type" value="Genomic_DNA"/>
</dbReference>
<feature type="domain" description="Bacterial surface antigen (D15)" evidence="5">
    <location>
        <begin position="930"/>
        <end position="1171"/>
    </location>
</feature>
<evidence type="ECO:0000259" key="4">
    <source>
        <dbReference type="Pfam" id="PF00149"/>
    </source>
</evidence>